<dbReference type="STRING" id="655353.SAMN04488056_103136"/>
<evidence type="ECO:0000313" key="5">
    <source>
        <dbReference type="EMBL" id="SFO09398.1"/>
    </source>
</evidence>
<dbReference type="OrthoDB" id="7178689at2"/>
<dbReference type="AlphaFoldDB" id="A0A1I5ECQ4"/>
<dbReference type="CDD" id="cd01948">
    <property type="entry name" value="EAL"/>
    <property type="match status" value="1"/>
</dbReference>
<feature type="coiled-coil region" evidence="1">
    <location>
        <begin position="116"/>
        <end position="157"/>
    </location>
</feature>
<feature type="compositionally biased region" description="Polar residues" evidence="2">
    <location>
        <begin position="579"/>
        <end position="590"/>
    </location>
</feature>
<feature type="region of interest" description="Disordered" evidence="2">
    <location>
        <begin position="162"/>
        <end position="248"/>
    </location>
</feature>
<feature type="region of interest" description="Disordered" evidence="2">
    <location>
        <begin position="642"/>
        <end position="699"/>
    </location>
</feature>
<sequence length="699" mass="76150">MQRLGAVFIAICMVAISLSVGAILHFKLGLSITEASPFSFGILLTLLLVHYQISRVRDRMMLDEQMDDLTRLKLALTKEVQDVREMARELDSTVASRLEKEVEPILAELDVIGTLVKQLAESCADLDERMQQGEGQVAEVNAKLIAATSSVKELEEHLRANARSLSARHERPAEKPVQPVAQPVAPSYSEPARRYDEPEEQPAPTQSHVQPYAEEQGNRPSPPPAATDGGPTGPFAETREQPVTSEDEAKVRRALALGHIELFMQPIVALPMRKPQYYEALTRLKTDDGEVITPDIFLPVCRQNGFLPMLDRLAVNEAFRLLRRLSDRGHPVELFCNLALESLADSDFFALMRDLFDQNRDLAPHVILEFSQADLRKFGLMEEETLKLLSSMGFRFSVDRVTNLAAGFDEFAQKGVKFAKIAAPILTHREAGRGLDIHPADFSRLLSRKGMDLIVTHVESERDLVNLIDYNVHLAQGDHFAPAKALKGNPATMRGPLQAGTVSQQQQAAAAPRPAIRPSQVARMSGGGNEPTPNRASPVDRLSQFPEQSRLQAPSAPSSRSATSSRMSNGSGAQRAPQRPSQPASFSNEPTAGAGSNGAERTLGENPRIAEALRAMAAEDTNNSETRDHFRAVLAEAAGLIAPGEASGQTGDGAAPTVRAAAQDRMQPQRSAGQSDRLPAADDFGLKTGTDRGQYIEVS</sequence>
<keyword evidence="3" id="KW-1133">Transmembrane helix</keyword>
<dbReference type="PANTHER" id="PTHR33121:SF79">
    <property type="entry name" value="CYCLIC DI-GMP PHOSPHODIESTERASE PDED-RELATED"/>
    <property type="match status" value="1"/>
</dbReference>
<protein>
    <submittedName>
        <fullName evidence="5">Cyclic-di-GMP phosphodiesterase, flagellum assembly factor TipF</fullName>
    </submittedName>
</protein>
<proteinExistence type="predicted"/>
<evidence type="ECO:0000256" key="1">
    <source>
        <dbReference type="SAM" id="Coils"/>
    </source>
</evidence>
<accession>A0A1I5ECQ4</accession>
<dbReference type="InterPro" id="IPR050706">
    <property type="entry name" value="Cyclic-di-GMP_PDE-like"/>
</dbReference>
<dbReference type="RefSeq" id="WP_090070680.1">
    <property type="nucleotide sequence ID" value="NZ_FOVR01000003.1"/>
</dbReference>
<feature type="compositionally biased region" description="Low complexity" evidence="2">
    <location>
        <begin position="549"/>
        <end position="571"/>
    </location>
</feature>
<dbReference type="InterPro" id="IPR001633">
    <property type="entry name" value="EAL_dom"/>
</dbReference>
<evidence type="ECO:0000256" key="2">
    <source>
        <dbReference type="SAM" id="MobiDB-lite"/>
    </source>
</evidence>
<feature type="compositionally biased region" description="Low complexity" evidence="2">
    <location>
        <begin position="176"/>
        <end position="186"/>
    </location>
</feature>
<feature type="transmembrane region" description="Helical" evidence="3">
    <location>
        <begin position="37"/>
        <end position="53"/>
    </location>
</feature>
<dbReference type="GO" id="GO:0071111">
    <property type="term" value="F:cyclic-guanylate-specific phosphodiesterase activity"/>
    <property type="evidence" value="ECO:0007669"/>
    <property type="project" value="InterPro"/>
</dbReference>
<organism evidence="5 6">
    <name type="scientific">Cohaesibacter marisflavi</name>
    <dbReference type="NCBI Taxonomy" id="655353"/>
    <lineage>
        <taxon>Bacteria</taxon>
        <taxon>Pseudomonadati</taxon>
        <taxon>Pseudomonadota</taxon>
        <taxon>Alphaproteobacteria</taxon>
        <taxon>Hyphomicrobiales</taxon>
        <taxon>Cohaesibacteraceae</taxon>
    </lineage>
</organism>
<keyword evidence="3" id="KW-0812">Transmembrane</keyword>
<keyword evidence="6" id="KW-1185">Reference proteome</keyword>
<dbReference type="SMART" id="SM00052">
    <property type="entry name" value="EAL"/>
    <property type="match status" value="1"/>
</dbReference>
<dbReference type="Pfam" id="PF00563">
    <property type="entry name" value="EAL"/>
    <property type="match status" value="1"/>
</dbReference>
<dbReference type="Proteomes" id="UP000199236">
    <property type="component" value="Unassembled WGS sequence"/>
</dbReference>
<dbReference type="InterPro" id="IPR035919">
    <property type="entry name" value="EAL_sf"/>
</dbReference>
<dbReference type="Gene3D" id="3.20.20.450">
    <property type="entry name" value="EAL domain"/>
    <property type="match status" value="1"/>
</dbReference>
<keyword evidence="1" id="KW-0175">Coiled coil</keyword>
<dbReference type="EMBL" id="FOVR01000003">
    <property type="protein sequence ID" value="SFO09398.1"/>
    <property type="molecule type" value="Genomic_DNA"/>
</dbReference>
<gene>
    <name evidence="5" type="ORF">SAMN04488056_103136</name>
</gene>
<feature type="domain" description="EAL" evidence="4">
    <location>
        <begin position="244"/>
        <end position="497"/>
    </location>
</feature>
<evidence type="ECO:0000256" key="3">
    <source>
        <dbReference type="SAM" id="Phobius"/>
    </source>
</evidence>
<feature type="compositionally biased region" description="Low complexity" evidence="2">
    <location>
        <begin position="503"/>
        <end position="520"/>
    </location>
</feature>
<dbReference type="SUPFAM" id="SSF141868">
    <property type="entry name" value="EAL domain-like"/>
    <property type="match status" value="1"/>
</dbReference>
<dbReference type="PROSITE" id="PS50883">
    <property type="entry name" value="EAL"/>
    <property type="match status" value="1"/>
</dbReference>
<keyword evidence="3" id="KW-0472">Membrane</keyword>
<reference evidence="5 6" key="1">
    <citation type="submission" date="2016-10" db="EMBL/GenBank/DDBJ databases">
        <authorList>
            <person name="de Groot N.N."/>
        </authorList>
    </citation>
    <scope>NUCLEOTIDE SEQUENCE [LARGE SCALE GENOMIC DNA]</scope>
    <source>
        <strain evidence="5 6">CGMCC 1.9157</strain>
    </source>
</reference>
<evidence type="ECO:0000259" key="4">
    <source>
        <dbReference type="PROSITE" id="PS50883"/>
    </source>
</evidence>
<evidence type="ECO:0000313" key="6">
    <source>
        <dbReference type="Proteomes" id="UP000199236"/>
    </source>
</evidence>
<feature type="region of interest" description="Disordered" evidence="2">
    <location>
        <begin position="485"/>
        <end position="603"/>
    </location>
</feature>
<dbReference type="PANTHER" id="PTHR33121">
    <property type="entry name" value="CYCLIC DI-GMP PHOSPHODIESTERASE PDEF"/>
    <property type="match status" value="1"/>
</dbReference>
<name>A0A1I5ECQ4_9HYPH</name>